<dbReference type="AlphaFoldDB" id="A0AB39ZUA0"/>
<feature type="region of interest" description="Disordered" evidence="1">
    <location>
        <begin position="503"/>
        <end position="529"/>
    </location>
</feature>
<proteinExistence type="predicted"/>
<protein>
    <submittedName>
        <fullName evidence="3">Uncharacterized protein</fullName>
    </submittedName>
</protein>
<evidence type="ECO:0000313" key="2">
    <source>
        <dbReference type="Proteomes" id="UP001652628"/>
    </source>
</evidence>
<evidence type="ECO:0000256" key="1">
    <source>
        <dbReference type="SAM" id="MobiDB-lite"/>
    </source>
</evidence>
<reference evidence="3" key="1">
    <citation type="submission" date="2025-08" db="UniProtKB">
        <authorList>
            <consortium name="RefSeq"/>
        </authorList>
    </citation>
    <scope>IDENTIFICATION</scope>
</reference>
<accession>A0AB39ZUA0</accession>
<dbReference type="GeneID" id="108019773"/>
<keyword evidence="2" id="KW-1185">Reference proteome</keyword>
<name>A0AB39ZUA0_DROSZ</name>
<gene>
    <name evidence="3" type="primary">LOC108019773</name>
</gene>
<organism evidence="2 3">
    <name type="scientific">Drosophila suzukii</name>
    <name type="common">Spotted-wing drosophila fruit fly</name>
    <dbReference type="NCBI Taxonomy" id="28584"/>
    <lineage>
        <taxon>Eukaryota</taxon>
        <taxon>Metazoa</taxon>
        <taxon>Ecdysozoa</taxon>
        <taxon>Arthropoda</taxon>
        <taxon>Hexapoda</taxon>
        <taxon>Insecta</taxon>
        <taxon>Pterygota</taxon>
        <taxon>Neoptera</taxon>
        <taxon>Endopterygota</taxon>
        <taxon>Diptera</taxon>
        <taxon>Brachycera</taxon>
        <taxon>Muscomorpha</taxon>
        <taxon>Ephydroidea</taxon>
        <taxon>Drosophilidae</taxon>
        <taxon>Drosophila</taxon>
        <taxon>Sophophora</taxon>
    </lineage>
</organism>
<dbReference type="RefSeq" id="XP_016943234.3">
    <property type="nucleotide sequence ID" value="XM_017087745.4"/>
</dbReference>
<sequence>MTPDPREESKSPSAEYFEHALLKQVSKERLTSKDLKRIKRVHTTFGIYQKREEQAGSREAQRASEHFGPMFEKTTTVVPGLPSALKSMHKLEASKLPKKSAQHTDLFIGMLKGKAVKFSELNPLLKSSQRLKVALPKENTKISKQREGKTTKVGAKFSWGFRKTLGNWQNTGNKSFKDLIKGNDVEMPEHISALKSRTRLGSQIKQEGKKAKTKMSQLKKKLVPNFGIRTSETYRHINITSTKKGPTKLFLEMLKGKETLMPELNRALTSKYRIQADSKALKKSNSDLNPVLLNKKLVLTKDRKVSGTFEQTGTAKEPEVLRHFEKILASKVCRLPDIRGVLNRKERARPEKFQSSSSSDFDNFSLKSNRSSRHHLSFAPGKKINLKKFYQYIKNSMPDRKIYYQMNSKNPISYLTSEKSFFYQKTPSLTSSDKSQRTVGSVISTTDFAQSMLPKRKREVNKGFEVIDTDENLFDILPEDHDIHNGLKKTMNDIIAGIAKVDKAQKKSQSKQEKKKSKPSESTLEATDNRQSILSLKSVGEEVKTRESLALRDLNLREQWQQTFFTEERASVQARIQELMEEVSIRKDFRPPKPARDFVTENILSLRNSWPTKRSHLEEKVKPRGKFETLSEVLTVPEDPVNLSRFSEGIYNKYFQKWHEEFANTRKDSLKPVRIRRYSDKLWKDHMGPYQAEIKKSSPEETVCMLTERIKRNCCP</sequence>
<dbReference type="Proteomes" id="UP001652628">
    <property type="component" value="Chromosome 2R"/>
</dbReference>
<feature type="compositionally biased region" description="Basic residues" evidence="1">
    <location>
        <begin position="506"/>
        <end position="517"/>
    </location>
</feature>
<evidence type="ECO:0000313" key="3">
    <source>
        <dbReference type="RefSeq" id="XP_016943234.3"/>
    </source>
</evidence>